<organism evidence="2 3">
    <name type="scientific">Compostibacter hankyongensis</name>
    <dbReference type="NCBI Taxonomy" id="1007089"/>
    <lineage>
        <taxon>Bacteria</taxon>
        <taxon>Pseudomonadati</taxon>
        <taxon>Bacteroidota</taxon>
        <taxon>Chitinophagia</taxon>
        <taxon>Chitinophagales</taxon>
        <taxon>Chitinophagaceae</taxon>
        <taxon>Compostibacter</taxon>
    </lineage>
</organism>
<accession>A0ABP8FM45</accession>
<dbReference type="Proteomes" id="UP001501207">
    <property type="component" value="Unassembled WGS sequence"/>
</dbReference>
<evidence type="ECO:0000313" key="3">
    <source>
        <dbReference type="Proteomes" id="UP001501207"/>
    </source>
</evidence>
<protein>
    <submittedName>
        <fullName evidence="2">Serine hydrolase domain-containing protein</fullName>
    </submittedName>
</protein>
<dbReference type="PANTHER" id="PTHR43283:SF3">
    <property type="entry name" value="BETA-LACTAMASE FAMILY PROTEIN (AFU_ORTHOLOGUE AFUA_5G07500)"/>
    <property type="match status" value="1"/>
</dbReference>
<dbReference type="GO" id="GO:0016787">
    <property type="term" value="F:hydrolase activity"/>
    <property type="evidence" value="ECO:0007669"/>
    <property type="project" value="UniProtKB-KW"/>
</dbReference>
<comment type="caution">
    <text evidence="2">The sequence shown here is derived from an EMBL/GenBank/DDBJ whole genome shotgun (WGS) entry which is preliminary data.</text>
</comment>
<evidence type="ECO:0000259" key="1">
    <source>
        <dbReference type="Pfam" id="PF00144"/>
    </source>
</evidence>
<dbReference type="Gene3D" id="3.40.710.10">
    <property type="entry name" value="DD-peptidase/beta-lactamase superfamily"/>
    <property type="match status" value="1"/>
</dbReference>
<feature type="domain" description="Beta-lactamase-related" evidence="1">
    <location>
        <begin position="31"/>
        <end position="393"/>
    </location>
</feature>
<sequence length="412" mass="45364">MLAQLEQVSPESEGFSSEALARIDTMLRHYTDDDHRVAGVAALVARHGKIVYYTAAGYNDIAAHKLLKKDDIFRIASQTKAVTGVAVMILYNEGKILLDDPISKYIPEFTHPRVLSSFNEKDSSYTTEPAAREITIRDLLTHTSGISYPVIGSKEARAIYAKAGIPVGFEPRHIRLADKMKILGKLPLMHQPGAAFTYGLSIDVLGYLVEVVSGMPFNDFLRKRIFEPLGMKDTYFYLPLEKQSRLAKVYKTNYTGGKKETVEDDAKDSAGINVIYPLIKDGSYFSGGAGLCSTAHDYAAMLQMLENGGSYNGHRLLSPSTVRLMTSNQIGDLGPGGGPDKFGLTMEVVTEKGSAQFPWNPGTYTWGGFWGSTFWADPKAGIVAQIWTQHPGPDCSEMINKFKVMVYSAMEK</sequence>
<name>A0ABP8FM45_9BACT</name>
<dbReference type="InterPro" id="IPR001466">
    <property type="entry name" value="Beta-lactam-related"/>
</dbReference>
<dbReference type="InterPro" id="IPR012338">
    <property type="entry name" value="Beta-lactam/transpept-like"/>
</dbReference>
<dbReference type="Pfam" id="PF00144">
    <property type="entry name" value="Beta-lactamase"/>
    <property type="match status" value="1"/>
</dbReference>
<evidence type="ECO:0000313" key="2">
    <source>
        <dbReference type="EMBL" id="GAA4307046.1"/>
    </source>
</evidence>
<keyword evidence="2" id="KW-0378">Hydrolase</keyword>
<dbReference type="EMBL" id="BAABFN010000002">
    <property type="protein sequence ID" value="GAA4307046.1"/>
    <property type="molecule type" value="Genomic_DNA"/>
</dbReference>
<dbReference type="InterPro" id="IPR050789">
    <property type="entry name" value="Diverse_Enzym_Activities"/>
</dbReference>
<proteinExistence type="predicted"/>
<dbReference type="PANTHER" id="PTHR43283">
    <property type="entry name" value="BETA-LACTAMASE-RELATED"/>
    <property type="match status" value="1"/>
</dbReference>
<keyword evidence="3" id="KW-1185">Reference proteome</keyword>
<dbReference type="SUPFAM" id="SSF56601">
    <property type="entry name" value="beta-lactamase/transpeptidase-like"/>
    <property type="match status" value="1"/>
</dbReference>
<reference evidence="3" key="1">
    <citation type="journal article" date="2019" name="Int. J. Syst. Evol. Microbiol.">
        <title>The Global Catalogue of Microorganisms (GCM) 10K type strain sequencing project: providing services to taxonomists for standard genome sequencing and annotation.</title>
        <authorList>
            <consortium name="The Broad Institute Genomics Platform"/>
            <consortium name="The Broad Institute Genome Sequencing Center for Infectious Disease"/>
            <person name="Wu L."/>
            <person name="Ma J."/>
        </authorList>
    </citation>
    <scope>NUCLEOTIDE SEQUENCE [LARGE SCALE GENOMIC DNA]</scope>
    <source>
        <strain evidence="3">JCM 17664</strain>
    </source>
</reference>
<gene>
    <name evidence="2" type="ORF">GCM10023143_13330</name>
</gene>